<keyword evidence="5 9" id="KW-0396">Initiation factor</keyword>
<feature type="compositionally biased region" description="Low complexity" evidence="12">
    <location>
        <begin position="233"/>
        <end position="252"/>
    </location>
</feature>
<comment type="similarity">
    <text evidence="2 9 10">Belongs to the TRAFAC class translation factor GTPase superfamily. Classic translation factor GTPase family. IF-2 subfamily.</text>
</comment>
<dbReference type="Pfam" id="PF04760">
    <property type="entry name" value="IF2_N"/>
    <property type="match status" value="1"/>
</dbReference>
<reference evidence="14" key="2">
    <citation type="submission" date="2020-09" db="EMBL/GenBank/DDBJ databases">
        <authorList>
            <person name="Sun Q."/>
            <person name="Zhou Y."/>
        </authorList>
    </citation>
    <scope>NUCLEOTIDE SEQUENCE</scope>
    <source>
        <strain evidence="14">CGMCC 1.15343</strain>
    </source>
</reference>
<dbReference type="InterPro" id="IPR044145">
    <property type="entry name" value="IF2_II"/>
</dbReference>
<keyword evidence="15" id="KW-1185">Reference proteome</keyword>
<evidence type="ECO:0000256" key="10">
    <source>
        <dbReference type="RuleBase" id="RU000644"/>
    </source>
</evidence>
<dbReference type="Gene3D" id="3.40.50.10050">
    <property type="entry name" value="Translation initiation factor IF- 2, domain 3"/>
    <property type="match status" value="1"/>
</dbReference>
<evidence type="ECO:0000256" key="8">
    <source>
        <dbReference type="ARBA" id="ARBA00023134"/>
    </source>
</evidence>
<dbReference type="Gene3D" id="2.40.30.10">
    <property type="entry name" value="Translation factors"/>
    <property type="match status" value="2"/>
</dbReference>
<name>A0A916U1P0_9SPHI</name>
<dbReference type="InterPro" id="IPR004161">
    <property type="entry name" value="EFTu-like_2"/>
</dbReference>
<feature type="domain" description="Tr-type G" evidence="13">
    <location>
        <begin position="516"/>
        <end position="686"/>
    </location>
</feature>
<comment type="caution">
    <text evidence="9">Lacks conserved residue(s) required for the propagation of feature annotation.</text>
</comment>
<keyword evidence="4 9" id="KW-0963">Cytoplasm</keyword>
<reference evidence="14" key="1">
    <citation type="journal article" date="2014" name="Int. J. Syst. Evol. Microbiol.">
        <title>Complete genome sequence of Corynebacterium casei LMG S-19264T (=DSM 44701T), isolated from a smear-ripened cheese.</title>
        <authorList>
            <consortium name="US DOE Joint Genome Institute (JGI-PGF)"/>
            <person name="Walter F."/>
            <person name="Albersmeier A."/>
            <person name="Kalinowski J."/>
            <person name="Ruckert C."/>
        </authorList>
    </citation>
    <scope>NUCLEOTIDE SEQUENCE</scope>
    <source>
        <strain evidence="14">CGMCC 1.15343</strain>
    </source>
</reference>
<dbReference type="FunFam" id="3.40.50.10050:FF:000001">
    <property type="entry name" value="Translation initiation factor IF-2"/>
    <property type="match status" value="1"/>
</dbReference>
<proteinExistence type="inferred from homology"/>
<feature type="compositionally biased region" description="Low complexity" evidence="12">
    <location>
        <begin position="351"/>
        <end position="368"/>
    </location>
</feature>
<keyword evidence="6 9" id="KW-0547">Nucleotide-binding</keyword>
<dbReference type="FunFam" id="2.40.30.10:FF:000008">
    <property type="entry name" value="Translation initiation factor IF-2"/>
    <property type="match status" value="1"/>
</dbReference>
<evidence type="ECO:0000256" key="6">
    <source>
        <dbReference type="ARBA" id="ARBA00022741"/>
    </source>
</evidence>
<dbReference type="GO" id="GO:0003743">
    <property type="term" value="F:translation initiation factor activity"/>
    <property type="evidence" value="ECO:0007669"/>
    <property type="project" value="UniProtKB-UniRule"/>
</dbReference>
<dbReference type="FunFam" id="2.40.30.10:FF:000007">
    <property type="entry name" value="Translation initiation factor IF-2"/>
    <property type="match status" value="1"/>
</dbReference>
<sequence length="1017" mass="109704">MSDDKPIILFKAVKELNVGIATAVEFLEKKGFSVENKPTTKLSREMYDSLLKEFQGDKIVKEEANQIVIGKIRRDEPEVTEKVAEAPRKNVEFENEGILVKNLNVHTPHTEKPKDEAAVAPKAKEEPAAAAPAPAEEKQEEGTLPGVKIVGKIDLNNLNAKTRPAKKDEPAAAPVAETPAVAEAPKVVTPEPAKVEAVVPPVAEKAPEAPKEVVAEAPAPVEKPVEAPKEVAAEAPAPVEKPVEAPKPVAEAPKADKPEEVEVIKARSVKLSGPNIIGKIVLPTTPERKSSPVASSNESAEAKRKRKRKKTPGVNPVQGQGTATGTNQGTAAGTPARPAGAPTFTNRPDFRNNTNNTANRPNFRNARPGAPGSGGPKEEPTEKEIQDQIKATLARLSGAGKSGKFAQRAKLRRQKRDDVAMTAEEAAMEQELQSKVLRVTEFVTANELATMMDVQVTKIIGTCMSLGMFVSINQRLDAETLTIVADEFGYEIQFVKPDDESDSIIEQEDEPEDLIPRAPVVTIMGHVDHGKTSLLDYIRKANVVAGEAGGITQHIGAYMVTTPTGKQVTFLDTPGHEAFTAMRARGAKVADIAIIVVAADDAVMPQTKEAINHAQAAGVPLVFAFTKIDKPGANSERIREQLSQMNILVEDWGGKFQSQEISGKSGLNVDLLLEKVLLEAELLELKANPNKRATGSVIEATLDKGRGIVTTVLVQAGTLKIGDPILAGSYSGRVKALFNERGQKVNEAGPSVPVQVLGMQGAPTAGDRFNALETEHEARDIANKRLQLMREQGLRTQKHITLDEIGRRLAIGNFKELNLIVKGDVDGSIEALSDSLLKLSTQEIQINIIGKAVGQISESDVLLASASDAIIIGFQVRPSPGARKLAEAEQIDIRLYSIIYDAINEIKAAMEGMLAPEFEEKITANVEIRDVFKITKVGTIAGCMVLDGKITRNSKIRIVRDGVVVYTGELASLKRYKDDVKEVNAGYECGLNIHNFNNIEVGDIVEAYEQVEVKRKL</sequence>
<dbReference type="SUPFAM" id="SSF50447">
    <property type="entry name" value="Translation proteins"/>
    <property type="match status" value="2"/>
</dbReference>
<dbReference type="SUPFAM" id="SSF52156">
    <property type="entry name" value="Initiation factor IF2/eIF5b, domain 3"/>
    <property type="match status" value="1"/>
</dbReference>
<feature type="compositionally biased region" description="Basic and acidic residues" evidence="12">
    <location>
        <begin position="108"/>
        <end position="127"/>
    </location>
</feature>
<evidence type="ECO:0000256" key="7">
    <source>
        <dbReference type="ARBA" id="ARBA00022917"/>
    </source>
</evidence>
<evidence type="ECO:0000256" key="12">
    <source>
        <dbReference type="SAM" id="MobiDB-lite"/>
    </source>
</evidence>
<dbReference type="Pfam" id="PF03144">
    <property type="entry name" value="GTP_EFTU_D2"/>
    <property type="match status" value="1"/>
</dbReference>
<dbReference type="AlphaFoldDB" id="A0A916U1P0"/>
<feature type="region of interest" description="Disordered" evidence="12">
    <location>
        <begin position="204"/>
        <end position="261"/>
    </location>
</feature>
<dbReference type="NCBIfam" id="TIGR00231">
    <property type="entry name" value="small_GTP"/>
    <property type="match status" value="1"/>
</dbReference>
<dbReference type="RefSeq" id="WP_188625307.1">
    <property type="nucleotide sequence ID" value="NZ_BMIL01000002.1"/>
</dbReference>
<dbReference type="InterPro" id="IPR015760">
    <property type="entry name" value="TIF_IF2"/>
</dbReference>
<dbReference type="PROSITE" id="PS01176">
    <property type="entry name" value="IF2"/>
    <property type="match status" value="1"/>
</dbReference>
<feature type="compositionally biased region" description="Basic and acidic residues" evidence="12">
    <location>
        <begin position="223"/>
        <end position="232"/>
    </location>
</feature>
<dbReference type="EMBL" id="BMIL01000002">
    <property type="protein sequence ID" value="GGC54823.1"/>
    <property type="molecule type" value="Genomic_DNA"/>
</dbReference>
<evidence type="ECO:0000256" key="5">
    <source>
        <dbReference type="ARBA" id="ARBA00022540"/>
    </source>
</evidence>
<evidence type="ECO:0000259" key="13">
    <source>
        <dbReference type="PROSITE" id="PS51722"/>
    </source>
</evidence>
<dbReference type="InterPro" id="IPR027417">
    <property type="entry name" value="P-loop_NTPase"/>
</dbReference>
<dbReference type="InterPro" id="IPR023115">
    <property type="entry name" value="TIF_IF2_dom3"/>
</dbReference>
<evidence type="ECO:0000256" key="11">
    <source>
        <dbReference type="RuleBase" id="RU000645"/>
    </source>
</evidence>
<dbReference type="InterPro" id="IPR036925">
    <property type="entry name" value="TIF_IF2_dom3_sf"/>
</dbReference>
<feature type="compositionally biased region" description="Low complexity" evidence="12">
    <location>
        <begin position="318"/>
        <end position="343"/>
    </location>
</feature>
<keyword evidence="7 9" id="KW-0648">Protein biosynthesis</keyword>
<dbReference type="GO" id="GO:0005525">
    <property type="term" value="F:GTP binding"/>
    <property type="evidence" value="ECO:0007669"/>
    <property type="project" value="UniProtKB-KW"/>
</dbReference>
<dbReference type="CDD" id="cd03692">
    <property type="entry name" value="mtIF2_IVc"/>
    <property type="match status" value="1"/>
</dbReference>
<dbReference type="PANTHER" id="PTHR43381:SF5">
    <property type="entry name" value="TR-TYPE G DOMAIN-CONTAINING PROTEIN"/>
    <property type="match status" value="1"/>
</dbReference>
<feature type="binding site" evidence="9">
    <location>
        <begin position="525"/>
        <end position="532"/>
    </location>
    <ligand>
        <name>GTP</name>
        <dbReference type="ChEBI" id="CHEBI:37565"/>
    </ligand>
</feature>
<dbReference type="FunFam" id="3.40.50.300:FF:000019">
    <property type="entry name" value="Translation initiation factor IF-2"/>
    <property type="match status" value="1"/>
</dbReference>
<feature type="binding site" evidence="9">
    <location>
        <begin position="626"/>
        <end position="629"/>
    </location>
    <ligand>
        <name>GTP</name>
        <dbReference type="ChEBI" id="CHEBI:37565"/>
    </ligand>
</feature>
<evidence type="ECO:0000256" key="2">
    <source>
        <dbReference type="ARBA" id="ARBA00007733"/>
    </source>
</evidence>
<dbReference type="Pfam" id="PF00009">
    <property type="entry name" value="GTP_EFTU"/>
    <property type="match status" value="1"/>
</dbReference>
<dbReference type="NCBIfam" id="TIGR00487">
    <property type="entry name" value="IF-2"/>
    <property type="match status" value="1"/>
</dbReference>
<gene>
    <name evidence="9" type="primary">infB</name>
    <name evidence="14" type="ORF">GCM10011387_05440</name>
</gene>
<feature type="compositionally biased region" description="Basic and acidic residues" evidence="12">
    <location>
        <begin position="376"/>
        <end position="387"/>
    </location>
</feature>
<evidence type="ECO:0000256" key="4">
    <source>
        <dbReference type="ARBA" id="ARBA00022490"/>
    </source>
</evidence>
<dbReference type="InterPro" id="IPR006847">
    <property type="entry name" value="IF2_N"/>
</dbReference>
<evidence type="ECO:0000313" key="14">
    <source>
        <dbReference type="EMBL" id="GGC54823.1"/>
    </source>
</evidence>
<feature type="compositionally biased region" description="Basic and acidic residues" evidence="12">
    <location>
        <begin position="205"/>
        <end position="214"/>
    </location>
</feature>
<protein>
    <recommendedName>
        <fullName evidence="3 9">Translation initiation factor IF-2</fullName>
    </recommendedName>
</protein>
<organism evidence="14 15">
    <name type="scientific">Pedobacter quisquiliarum</name>
    <dbReference type="NCBI Taxonomy" id="1834438"/>
    <lineage>
        <taxon>Bacteria</taxon>
        <taxon>Pseudomonadati</taxon>
        <taxon>Bacteroidota</taxon>
        <taxon>Sphingobacteriia</taxon>
        <taxon>Sphingobacteriales</taxon>
        <taxon>Sphingobacteriaceae</taxon>
        <taxon>Pedobacter</taxon>
    </lineage>
</organism>
<dbReference type="InterPro" id="IPR005225">
    <property type="entry name" value="Small_GTP-bd"/>
</dbReference>
<dbReference type="InterPro" id="IPR000795">
    <property type="entry name" value="T_Tr_GTP-bd_dom"/>
</dbReference>
<feature type="region of interest" description="Disordered" evidence="12">
    <location>
        <begin position="106"/>
        <end position="147"/>
    </location>
</feature>
<dbReference type="InterPro" id="IPR000178">
    <property type="entry name" value="TF_IF2_bacterial-like"/>
</dbReference>
<dbReference type="SUPFAM" id="SSF52540">
    <property type="entry name" value="P-loop containing nucleoside triphosphate hydrolases"/>
    <property type="match status" value="1"/>
</dbReference>
<dbReference type="PANTHER" id="PTHR43381">
    <property type="entry name" value="TRANSLATION INITIATION FACTOR IF-2-RELATED"/>
    <property type="match status" value="1"/>
</dbReference>
<dbReference type="CDD" id="cd01887">
    <property type="entry name" value="IF2_eIF5B"/>
    <property type="match status" value="1"/>
</dbReference>
<dbReference type="CDD" id="cd03702">
    <property type="entry name" value="IF2_mtIF2_II"/>
    <property type="match status" value="1"/>
</dbReference>
<dbReference type="InterPro" id="IPR053905">
    <property type="entry name" value="EF-G-like_DII"/>
</dbReference>
<dbReference type="Proteomes" id="UP000651668">
    <property type="component" value="Unassembled WGS sequence"/>
</dbReference>
<evidence type="ECO:0000256" key="9">
    <source>
        <dbReference type="HAMAP-Rule" id="MF_00100"/>
    </source>
</evidence>
<evidence type="ECO:0000313" key="15">
    <source>
        <dbReference type="Proteomes" id="UP000651668"/>
    </source>
</evidence>
<comment type="caution">
    <text evidence="14">The sequence shown here is derived from an EMBL/GenBank/DDBJ whole genome shotgun (WGS) entry which is preliminary data.</text>
</comment>
<dbReference type="Gene3D" id="3.40.50.300">
    <property type="entry name" value="P-loop containing nucleotide triphosphate hydrolases"/>
    <property type="match status" value="1"/>
</dbReference>
<comment type="function">
    <text evidence="9 10">One of the essential components for the initiation of protein synthesis. Protects formylmethionyl-tRNA from spontaneous hydrolysis and promotes its binding to the 30S ribosomal subunits. Also involved in the hydrolysis of GTP during the formation of the 70S ribosomal complex.</text>
</comment>
<dbReference type="Pfam" id="PF22042">
    <property type="entry name" value="EF-G_D2"/>
    <property type="match status" value="1"/>
</dbReference>
<dbReference type="Pfam" id="PF11987">
    <property type="entry name" value="IF-2"/>
    <property type="match status" value="1"/>
</dbReference>
<dbReference type="InterPro" id="IPR009000">
    <property type="entry name" value="Transl_B-barrel_sf"/>
</dbReference>
<feature type="binding site" evidence="9">
    <location>
        <begin position="572"/>
        <end position="576"/>
    </location>
    <ligand>
        <name>GTP</name>
        <dbReference type="ChEBI" id="CHEBI:37565"/>
    </ligand>
</feature>
<accession>A0A916U1P0</accession>
<evidence type="ECO:0000256" key="1">
    <source>
        <dbReference type="ARBA" id="ARBA00004496"/>
    </source>
</evidence>
<comment type="subcellular location">
    <subcellularLocation>
        <location evidence="1 9 11">Cytoplasm</location>
    </subcellularLocation>
</comment>
<keyword evidence="8 9" id="KW-0342">GTP-binding</keyword>
<dbReference type="HAMAP" id="MF_00100_B">
    <property type="entry name" value="IF_2_B"/>
    <property type="match status" value="1"/>
</dbReference>
<feature type="region of interest" description="Disordered" evidence="12">
    <location>
        <begin position="274"/>
        <end position="417"/>
    </location>
</feature>
<evidence type="ECO:0000256" key="3">
    <source>
        <dbReference type="ARBA" id="ARBA00020675"/>
    </source>
</evidence>
<dbReference type="PROSITE" id="PS51722">
    <property type="entry name" value="G_TR_2"/>
    <property type="match status" value="1"/>
</dbReference>
<dbReference type="GO" id="GO:0003924">
    <property type="term" value="F:GTPase activity"/>
    <property type="evidence" value="ECO:0007669"/>
    <property type="project" value="UniProtKB-UniRule"/>
</dbReference>
<dbReference type="GO" id="GO:0005737">
    <property type="term" value="C:cytoplasm"/>
    <property type="evidence" value="ECO:0007669"/>
    <property type="project" value="UniProtKB-SubCell"/>
</dbReference>